<dbReference type="EMBL" id="FOHU01000012">
    <property type="protein sequence ID" value="SET50668.1"/>
    <property type="molecule type" value="Genomic_DNA"/>
</dbReference>
<dbReference type="STRING" id="426128.SAMN05660297_02625"/>
<dbReference type="PROSITE" id="PS51186">
    <property type="entry name" value="GNAT"/>
    <property type="match status" value="1"/>
</dbReference>
<name>A0A1I0EZW3_9FIRM</name>
<evidence type="ECO:0000259" key="1">
    <source>
        <dbReference type="PROSITE" id="PS51186"/>
    </source>
</evidence>
<keyword evidence="3" id="KW-1185">Reference proteome</keyword>
<feature type="domain" description="N-acetyltransferase" evidence="1">
    <location>
        <begin position="3"/>
        <end position="164"/>
    </location>
</feature>
<evidence type="ECO:0000313" key="2">
    <source>
        <dbReference type="EMBL" id="SET50668.1"/>
    </source>
</evidence>
<organism evidence="2 3">
    <name type="scientific">Natronincola peptidivorans</name>
    <dbReference type="NCBI Taxonomy" id="426128"/>
    <lineage>
        <taxon>Bacteria</taxon>
        <taxon>Bacillati</taxon>
        <taxon>Bacillota</taxon>
        <taxon>Clostridia</taxon>
        <taxon>Peptostreptococcales</taxon>
        <taxon>Natronincolaceae</taxon>
        <taxon>Natronincola</taxon>
    </lineage>
</organism>
<gene>
    <name evidence="2" type="ORF">SAMN05660297_02625</name>
</gene>
<dbReference type="Proteomes" id="UP000199568">
    <property type="component" value="Unassembled WGS sequence"/>
</dbReference>
<protein>
    <submittedName>
        <fullName evidence="2">Acetyltransferase (GNAT) family protein</fullName>
    </submittedName>
</protein>
<keyword evidence="2" id="KW-0808">Transferase</keyword>
<dbReference type="AlphaFoldDB" id="A0A1I0EZW3"/>
<sequence>MNTIYKKLNKDDLHQSLLLFKKLKEEAAEVTYVDIVEKKQVENWLHQPNYYIYVAIIDEKIVGFFRGVRGLSNESHGILITIAIDPDYRNRHIAKSLILYSLDDIKKKEKNISLARAYVYSNNKASINTMLCCGFTISGSVYQHHFDAKTKTYIDDVIFHKILE</sequence>
<dbReference type="GO" id="GO:0016747">
    <property type="term" value="F:acyltransferase activity, transferring groups other than amino-acyl groups"/>
    <property type="evidence" value="ECO:0007669"/>
    <property type="project" value="InterPro"/>
</dbReference>
<dbReference type="SUPFAM" id="SSF55729">
    <property type="entry name" value="Acyl-CoA N-acyltransferases (Nat)"/>
    <property type="match status" value="1"/>
</dbReference>
<reference evidence="2 3" key="1">
    <citation type="submission" date="2016-10" db="EMBL/GenBank/DDBJ databases">
        <authorList>
            <person name="de Groot N.N."/>
        </authorList>
    </citation>
    <scope>NUCLEOTIDE SEQUENCE [LARGE SCALE GENOMIC DNA]</scope>
    <source>
        <strain evidence="2 3">DSM 18979</strain>
    </source>
</reference>
<proteinExistence type="predicted"/>
<dbReference type="InterPro" id="IPR000182">
    <property type="entry name" value="GNAT_dom"/>
</dbReference>
<dbReference type="CDD" id="cd04301">
    <property type="entry name" value="NAT_SF"/>
    <property type="match status" value="1"/>
</dbReference>
<accession>A0A1I0EZW3</accession>
<dbReference type="InterPro" id="IPR016181">
    <property type="entry name" value="Acyl_CoA_acyltransferase"/>
</dbReference>
<evidence type="ECO:0000313" key="3">
    <source>
        <dbReference type="Proteomes" id="UP000199568"/>
    </source>
</evidence>
<dbReference type="RefSeq" id="WP_170834815.1">
    <property type="nucleotide sequence ID" value="NZ_FOHU01000012.1"/>
</dbReference>
<dbReference type="Pfam" id="PF00583">
    <property type="entry name" value="Acetyltransf_1"/>
    <property type="match status" value="1"/>
</dbReference>
<dbReference type="Gene3D" id="3.40.630.30">
    <property type="match status" value="1"/>
</dbReference>